<protein>
    <submittedName>
        <fullName evidence="1">Uncharacterized protein</fullName>
    </submittedName>
</protein>
<name>A0A6N2MYI0_SALVM</name>
<reference evidence="1" key="1">
    <citation type="submission" date="2019-03" db="EMBL/GenBank/DDBJ databases">
        <authorList>
            <person name="Mank J."/>
            <person name="Almeida P."/>
        </authorList>
    </citation>
    <scope>NUCLEOTIDE SEQUENCE</scope>
    <source>
        <strain evidence="1">78183</strain>
    </source>
</reference>
<proteinExistence type="predicted"/>
<dbReference type="EMBL" id="CAADRP010001852">
    <property type="protein sequence ID" value="VFU54676.1"/>
    <property type="molecule type" value="Genomic_DNA"/>
</dbReference>
<gene>
    <name evidence="1" type="ORF">SVIM_LOCUS383646</name>
</gene>
<organism evidence="1">
    <name type="scientific">Salix viminalis</name>
    <name type="common">Common osier</name>
    <name type="synonym">Basket willow</name>
    <dbReference type="NCBI Taxonomy" id="40686"/>
    <lineage>
        <taxon>Eukaryota</taxon>
        <taxon>Viridiplantae</taxon>
        <taxon>Streptophyta</taxon>
        <taxon>Embryophyta</taxon>
        <taxon>Tracheophyta</taxon>
        <taxon>Spermatophyta</taxon>
        <taxon>Magnoliopsida</taxon>
        <taxon>eudicotyledons</taxon>
        <taxon>Gunneridae</taxon>
        <taxon>Pentapetalae</taxon>
        <taxon>rosids</taxon>
        <taxon>fabids</taxon>
        <taxon>Malpighiales</taxon>
        <taxon>Salicaceae</taxon>
        <taxon>Saliceae</taxon>
        <taxon>Salix</taxon>
    </lineage>
</organism>
<accession>A0A6N2MYI0</accession>
<dbReference type="AlphaFoldDB" id="A0A6N2MYI0"/>
<evidence type="ECO:0000313" key="1">
    <source>
        <dbReference type="EMBL" id="VFU54676.1"/>
    </source>
</evidence>
<sequence>MDELEKILGTLTFDVGSAEDDTACIRYASSGSAMSPLQPFPPPVYAWPPPGGDPKKYSVNISRLKT</sequence>